<sequence length="560" mass="62038">MAAYPDASPYITSSWPWWWLLLPLLAALLLTLLCCCIPWCLQRRHRSRKEHSRLVTNGQHAPLLEEQKAGMNENMRQLESRLDKMRGAVDGRARGDFEDGYMKGYKDANKLGSANAARRRLDDEYGARDDRFHEGYVKGLKDAGMTGMTTSMHNLAQRTGGGYSAGFAQGYKDGNSGIFGDRVTPSLVSRLDEQYAGQEDFKQGYVDGFKEGASSRVGDRSRFEDSRRLQQSLTELTERLTSLEKTKGDEIHSTKIYHVYNQQPEGATMTSTGAQLAQELEEIGSTSRRSTLRRHYTPGDYLKQDAEEGYNSLSRNRRSLSASALAANREAAHQSSSYLQTGGTLSRSRHHMSHAGSSYLSRAAQDAQIGTDTYAKRYNYRSRSDVGSPRRYASQTLLDGSRPGPSTPYARRDALHTLTKELDSLSRSPDVRGATPRGTTSAGYGSDTNAYDTVRSRARGYSNYDYDTFQSSRNVTQTQATSGATQTSGATAAGAASSSSATQQDKSGKWAEQLIDLVSEPLDTTIARINNYTSSSNDRGQGDVVEEKYYRSHKEEHSSR</sequence>
<keyword evidence="2" id="KW-0677">Repeat</keyword>
<protein>
    <recommendedName>
        <fullName evidence="12">Protein CBR-LET-805</fullName>
    </recommendedName>
</protein>
<evidence type="ECO:0000313" key="10">
    <source>
        <dbReference type="Proteomes" id="UP000827892"/>
    </source>
</evidence>
<feature type="region of interest" description="Disordered" evidence="6">
    <location>
        <begin position="324"/>
        <end position="365"/>
    </location>
</feature>
<gene>
    <name evidence="8" type="ORF">L3Y34_001716</name>
    <name evidence="9" type="ORF">L5515_004561</name>
</gene>
<feature type="compositionally biased region" description="Basic and acidic residues" evidence="6">
    <location>
        <begin position="410"/>
        <end position="424"/>
    </location>
</feature>
<accession>A0AAE9DDS8</accession>
<feature type="transmembrane region" description="Helical" evidence="7">
    <location>
        <begin position="17"/>
        <end position="41"/>
    </location>
</feature>
<dbReference type="EMBL" id="CP090893">
    <property type="protein sequence ID" value="ULU01582.1"/>
    <property type="molecule type" value="Genomic_DNA"/>
</dbReference>
<feature type="compositionally biased region" description="Polar residues" evidence="6">
    <location>
        <begin position="529"/>
        <end position="539"/>
    </location>
</feature>
<evidence type="ECO:0000256" key="2">
    <source>
        <dbReference type="ARBA" id="ARBA00022737"/>
    </source>
</evidence>
<feature type="region of interest" description="Disordered" evidence="6">
    <location>
        <begin position="380"/>
        <end position="451"/>
    </location>
</feature>
<evidence type="ECO:0000256" key="4">
    <source>
        <dbReference type="ARBA" id="ARBA00023180"/>
    </source>
</evidence>
<keyword evidence="4" id="KW-0325">Glycoprotein</keyword>
<name>A0AAE9DDS8_CAEBR</name>
<keyword evidence="1" id="KW-0732">Signal</keyword>
<dbReference type="Proteomes" id="UP000829354">
    <property type="component" value="Chromosome III"/>
</dbReference>
<evidence type="ECO:0000256" key="6">
    <source>
        <dbReference type="SAM" id="MobiDB-lite"/>
    </source>
</evidence>
<dbReference type="EMBL" id="CP092622">
    <property type="protein sequence ID" value="UMM24220.1"/>
    <property type="molecule type" value="Genomic_DNA"/>
</dbReference>
<evidence type="ECO:0000313" key="9">
    <source>
        <dbReference type="EMBL" id="UMM24220.1"/>
    </source>
</evidence>
<keyword evidence="7" id="KW-1133">Transmembrane helix</keyword>
<feature type="region of interest" description="Disordered" evidence="6">
    <location>
        <begin position="475"/>
        <end position="507"/>
    </location>
</feature>
<feature type="region of interest" description="Disordered" evidence="6">
    <location>
        <begin position="529"/>
        <end position="560"/>
    </location>
</feature>
<organism evidence="8 10">
    <name type="scientific">Caenorhabditis briggsae</name>
    <dbReference type="NCBI Taxonomy" id="6238"/>
    <lineage>
        <taxon>Eukaryota</taxon>
        <taxon>Metazoa</taxon>
        <taxon>Ecdysozoa</taxon>
        <taxon>Nematoda</taxon>
        <taxon>Chromadorea</taxon>
        <taxon>Rhabditida</taxon>
        <taxon>Rhabditina</taxon>
        <taxon>Rhabditomorpha</taxon>
        <taxon>Rhabditoidea</taxon>
        <taxon>Rhabditidae</taxon>
        <taxon>Peloderinae</taxon>
        <taxon>Caenorhabditis</taxon>
    </lineage>
</organism>
<evidence type="ECO:0000256" key="5">
    <source>
        <dbReference type="SAM" id="Coils"/>
    </source>
</evidence>
<feature type="compositionally biased region" description="Basic and acidic residues" evidence="6">
    <location>
        <begin position="545"/>
        <end position="560"/>
    </location>
</feature>
<evidence type="ECO:0000313" key="11">
    <source>
        <dbReference type="Proteomes" id="UP000829354"/>
    </source>
</evidence>
<dbReference type="Proteomes" id="UP000827892">
    <property type="component" value="Chromosome III"/>
</dbReference>
<evidence type="ECO:0000256" key="3">
    <source>
        <dbReference type="ARBA" id="ARBA00023170"/>
    </source>
</evidence>
<evidence type="ECO:0008006" key="12">
    <source>
        <dbReference type="Google" id="ProtNLM"/>
    </source>
</evidence>
<keyword evidence="5" id="KW-0175">Coiled coil</keyword>
<reference evidence="9 11" key="1">
    <citation type="submission" date="2022-04" db="EMBL/GenBank/DDBJ databases">
        <title>Chromosome-level reference genomes for two strains of Caenorhabditis briggsae: an improved platform for comparative genomics.</title>
        <authorList>
            <person name="Stevens L."/>
            <person name="Andersen E."/>
        </authorList>
    </citation>
    <scope>NUCLEOTIDE SEQUENCE [LARGE SCALE GENOMIC DNA]</scope>
    <source>
        <strain evidence="9">VX34</strain>
        <tissue evidence="9">Whole-organism</tissue>
    </source>
</reference>
<dbReference type="InterPro" id="IPR050379">
    <property type="entry name" value="Type-I_Cytokine_Rcpt"/>
</dbReference>
<keyword evidence="7" id="KW-0812">Transmembrane</keyword>
<keyword evidence="7" id="KW-0472">Membrane</keyword>
<feature type="compositionally biased region" description="Low complexity" evidence="6">
    <location>
        <begin position="476"/>
        <end position="504"/>
    </location>
</feature>
<keyword evidence="11" id="KW-1185">Reference proteome</keyword>
<feature type="compositionally biased region" description="Polar residues" evidence="6">
    <location>
        <begin position="437"/>
        <end position="451"/>
    </location>
</feature>
<evidence type="ECO:0000256" key="7">
    <source>
        <dbReference type="SAM" id="Phobius"/>
    </source>
</evidence>
<reference evidence="8 10" key="2">
    <citation type="submission" date="2022-05" db="EMBL/GenBank/DDBJ databases">
        <title>Chromosome-level reference genomes for two strains of Caenorhabditis briggsae: an improved platform for comparative genomics.</title>
        <authorList>
            <person name="Stevens L."/>
            <person name="Andersen E.C."/>
        </authorList>
    </citation>
    <scope>NUCLEOTIDE SEQUENCE [LARGE SCALE GENOMIC DNA]</scope>
    <source>
        <strain evidence="8">QX1410_ONT</strain>
        <tissue evidence="8">Whole-organism</tissue>
    </source>
</reference>
<evidence type="ECO:0000256" key="1">
    <source>
        <dbReference type="ARBA" id="ARBA00022729"/>
    </source>
</evidence>
<dbReference type="PANTHER" id="PTHR23036:SF195">
    <property type="entry name" value="FIBRONECTIN TYPE-III DOMAIN-CONTAINING PROTEIN"/>
    <property type="match status" value="1"/>
</dbReference>
<feature type="region of interest" description="Disordered" evidence="6">
    <location>
        <begin position="283"/>
        <end position="303"/>
    </location>
</feature>
<evidence type="ECO:0000313" key="8">
    <source>
        <dbReference type="EMBL" id="ULU01582.1"/>
    </source>
</evidence>
<feature type="compositionally biased region" description="Polar residues" evidence="6">
    <location>
        <begin position="333"/>
        <end position="346"/>
    </location>
</feature>
<feature type="coiled-coil region" evidence="5">
    <location>
        <begin position="61"/>
        <end position="88"/>
    </location>
</feature>
<proteinExistence type="predicted"/>
<keyword evidence="3" id="KW-0675">Receptor</keyword>
<dbReference type="PANTHER" id="PTHR23036">
    <property type="entry name" value="CYTOKINE RECEPTOR"/>
    <property type="match status" value="1"/>
</dbReference>
<dbReference type="AlphaFoldDB" id="A0AAE9DDS8"/>